<protein>
    <submittedName>
        <fullName evidence="4">Uncharacterized protein LOC117136106</fullName>
    </submittedName>
</protein>
<evidence type="ECO:0000256" key="2">
    <source>
        <dbReference type="SAM" id="SignalP"/>
    </source>
</evidence>
<dbReference type="GeneID" id="117136106"/>
<sequence length="153" mass="17672">MRNTACVFLFLTLLIIVRSLKKDPGVNYCTLGVVLIKHRMMCSPLRSLWVLRKDKCVEALHCMDGYSKKECRDNCLKQPKKKKKVILSTPTKPQIKTKEIQKTIASCATTEVGIKTTTEHYETPGEEFAPTTRETRRPKRTRRTRQFAIKQIC</sequence>
<keyword evidence="2" id="KW-0732">Signal</keyword>
<organism evidence="3 4">
    <name type="scientific">Drosophila mauritiana</name>
    <name type="common">Fruit fly</name>
    <dbReference type="NCBI Taxonomy" id="7226"/>
    <lineage>
        <taxon>Eukaryota</taxon>
        <taxon>Metazoa</taxon>
        <taxon>Ecdysozoa</taxon>
        <taxon>Arthropoda</taxon>
        <taxon>Hexapoda</taxon>
        <taxon>Insecta</taxon>
        <taxon>Pterygota</taxon>
        <taxon>Neoptera</taxon>
        <taxon>Endopterygota</taxon>
        <taxon>Diptera</taxon>
        <taxon>Brachycera</taxon>
        <taxon>Muscomorpha</taxon>
        <taxon>Ephydroidea</taxon>
        <taxon>Drosophilidae</taxon>
        <taxon>Drosophila</taxon>
        <taxon>Sophophora</taxon>
    </lineage>
</organism>
<evidence type="ECO:0000313" key="4">
    <source>
        <dbReference type="RefSeq" id="XP_033152694.1"/>
    </source>
</evidence>
<feature type="region of interest" description="Disordered" evidence="1">
    <location>
        <begin position="121"/>
        <end position="144"/>
    </location>
</feature>
<gene>
    <name evidence="4" type="primary">LOC117136106</name>
</gene>
<reference evidence="4" key="1">
    <citation type="submission" date="2025-08" db="UniProtKB">
        <authorList>
            <consortium name="RefSeq"/>
        </authorList>
    </citation>
    <scope>IDENTIFICATION</scope>
    <source>
        <strain evidence="4">Mau12</strain>
        <tissue evidence="4">Whole Body</tissue>
    </source>
</reference>
<name>A0A6P8JID1_DROMA</name>
<feature type="chain" id="PRO_5027626953" evidence="2">
    <location>
        <begin position="20"/>
        <end position="153"/>
    </location>
</feature>
<evidence type="ECO:0000256" key="1">
    <source>
        <dbReference type="SAM" id="MobiDB-lite"/>
    </source>
</evidence>
<keyword evidence="3" id="KW-1185">Reference proteome</keyword>
<dbReference type="Proteomes" id="UP000515162">
    <property type="component" value="Chromosome 2R"/>
</dbReference>
<dbReference type="RefSeq" id="XP_033152694.1">
    <property type="nucleotide sequence ID" value="XM_033296803.1"/>
</dbReference>
<proteinExistence type="predicted"/>
<dbReference type="AlphaFoldDB" id="A0A6P8JID1"/>
<accession>A0A6P8JID1</accession>
<evidence type="ECO:0000313" key="3">
    <source>
        <dbReference type="Proteomes" id="UP000515162"/>
    </source>
</evidence>
<feature type="signal peptide" evidence="2">
    <location>
        <begin position="1"/>
        <end position="19"/>
    </location>
</feature>